<dbReference type="NCBIfam" id="TIGR01843">
    <property type="entry name" value="type_I_hlyD"/>
    <property type="match status" value="1"/>
</dbReference>
<organism evidence="12 13">
    <name type="scientific">Agrobacterium tumefaciens</name>
    <dbReference type="NCBI Taxonomy" id="358"/>
    <lineage>
        <taxon>Bacteria</taxon>
        <taxon>Pseudomonadati</taxon>
        <taxon>Pseudomonadota</taxon>
        <taxon>Alphaproteobacteria</taxon>
        <taxon>Hyphomicrobiales</taxon>
        <taxon>Rhizobiaceae</taxon>
        <taxon>Rhizobium/Agrobacterium group</taxon>
        <taxon>Agrobacterium</taxon>
        <taxon>Agrobacterium tumefaciens complex</taxon>
    </lineage>
</organism>
<keyword evidence="5 9" id="KW-0997">Cell inner membrane</keyword>
<dbReference type="InterPro" id="IPR050739">
    <property type="entry name" value="MFP"/>
</dbReference>
<proteinExistence type="inferred from homology"/>
<dbReference type="Proteomes" id="UP001265315">
    <property type="component" value="Unassembled WGS sequence"/>
</dbReference>
<keyword evidence="4 9" id="KW-1003">Cell membrane</keyword>
<feature type="coiled-coil region" evidence="10">
    <location>
        <begin position="155"/>
        <end position="182"/>
    </location>
</feature>
<evidence type="ECO:0000256" key="2">
    <source>
        <dbReference type="ARBA" id="ARBA00009477"/>
    </source>
</evidence>
<dbReference type="Gene3D" id="2.40.30.170">
    <property type="match status" value="1"/>
</dbReference>
<accession>A0AAW8M2V9</accession>
<dbReference type="PANTHER" id="PTHR30386">
    <property type="entry name" value="MEMBRANE FUSION SUBUNIT OF EMRAB-TOLC MULTIDRUG EFFLUX PUMP"/>
    <property type="match status" value="1"/>
</dbReference>
<evidence type="ECO:0000256" key="10">
    <source>
        <dbReference type="SAM" id="Coils"/>
    </source>
</evidence>
<reference evidence="12" key="1">
    <citation type="submission" date="2023-07" db="EMBL/GenBank/DDBJ databases">
        <title>Sorghum-associated microbial communities from plants grown in Nebraska, USA.</title>
        <authorList>
            <person name="Schachtman D."/>
        </authorList>
    </citation>
    <scope>NUCLEOTIDE SEQUENCE</scope>
    <source>
        <strain evidence="12">1457</strain>
    </source>
</reference>
<keyword evidence="8 9" id="KW-0472">Membrane</keyword>
<evidence type="ECO:0000256" key="8">
    <source>
        <dbReference type="ARBA" id="ARBA00023136"/>
    </source>
</evidence>
<keyword evidence="7 9" id="KW-1133">Transmembrane helix</keyword>
<dbReference type="GO" id="GO:0015031">
    <property type="term" value="P:protein transport"/>
    <property type="evidence" value="ECO:0007669"/>
    <property type="project" value="InterPro"/>
</dbReference>
<evidence type="ECO:0000256" key="6">
    <source>
        <dbReference type="ARBA" id="ARBA00022692"/>
    </source>
</evidence>
<comment type="subcellular location">
    <subcellularLocation>
        <location evidence="1 9">Cell inner membrane</location>
        <topology evidence="1 9">Single-pass membrane protein</topology>
    </subcellularLocation>
</comment>
<dbReference type="EMBL" id="JAVDSW010000019">
    <property type="protein sequence ID" value="MDR6705642.1"/>
    <property type="molecule type" value="Genomic_DNA"/>
</dbReference>
<evidence type="ECO:0000256" key="3">
    <source>
        <dbReference type="ARBA" id="ARBA00022448"/>
    </source>
</evidence>
<keyword evidence="3 9" id="KW-0813">Transport</keyword>
<sequence>MKRGASNPSAASASIRLYTLTGAGAIVLMVLGIGGWAATANLSGAVVGAGTVVVDGNVKRIQHREGGIVGDIKVRNGTVVKAGDLLVRLDDTVTRAGLAMVRKQIDQLSARRMRLSAERGSATAVTAPTIPLGQKAEADSVEYIKAEVALFAARKQTLDGQKAQLRQRIDQIHQENEGLVVRKNAKEEELSWIGQELVRVRNLADQQLIQFNRLAELERLRAQLDGERGQLMAEIARAATRVTETELQILQLDQDRLAEVLTELRDVDNKLAELTEQKVTAEDQLKRIDVRSPQDGIVHELAVHTIGGVIGAGETIMQIVPVNDRLVVEARIQPADIDQMHIGQQAVLRFSAFNQRTTPEIVGQVRTVAADLAHNPQTGESWYTARIQIEPEELSKLGNLSLLAGMPVEAYIKTSERTALSYLIKPLADQINRAMRED</sequence>
<feature type="coiled-coil region" evidence="10">
    <location>
        <begin position="214"/>
        <end position="291"/>
    </location>
</feature>
<keyword evidence="10" id="KW-0175">Coiled coil</keyword>
<evidence type="ECO:0000256" key="1">
    <source>
        <dbReference type="ARBA" id="ARBA00004377"/>
    </source>
</evidence>
<dbReference type="Pfam" id="PF26002">
    <property type="entry name" value="Beta-barrel_AprE"/>
    <property type="match status" value="1"/>
</dbReference>
<name>A0AAW8M2V9_AGRTU</name>
<dbReference type="InterPro" id="IPR058982">
    <property type="entry name" value="Beta-barrel_AprE"/>
</dbReference>
<comment type="caution">
    <text evidence="12">The sequence shown here is derived from an EMBL/GenBank/DDBJ whole genome shotgun (WGS) entry which is preliminary data.</text>
</comment>
<dbReference type="PRINTS" id="PR01490">
    <property type="entry name" value="RTXTOXIND"/>
</dbReference>
<evidence type="ECO:0000313" key="12">
    <source>
        <dbReference type="EMBL" id="MDR6705642.1"/>
    </source>
</evidence>
<feature type="transmembrane region" description="Helical" evidence="9">
    <location>
        <begin position="20"/>
        <end position="38"/>
    </location>
</feature>
<evidence type="ECO:0000256" key="4">
    <source>
        <dbReference type="ARBA" id="ARBA00022475"/>
    </source>
</evidence>
<dbReference type="Gene3D" id="2.40.50.100">
    <property type="match status" value="1"/>
</dbReference>
<dbReference type="PANTHER" id="PTHR30386:SF17">
    <property type="entry name" value="ALKALINE PROTEASE SECRETION PROTEIN APRE"/>
    <property type="match status" value="1"/>
</dbReference>
<feature type="domain" description="Cyclic nucleotide-binding" evidence="11">
    <location>
        <begin position="226"/>
        <end position="278"/>
    </location>
</feature>
<dbReference type="InterPro" id="IPR000595">
    <property type="entry name" value="cNMP-bd_dom"/>
</dbReference>
<evidence type="ECO:0000259" key="11">
    <source>
        <dbReference type="PROSITE" id="PS50042"/>
    </source>
</evidence>
<protein>
    <recommendedName>
        <fullName evidence="9">Membrane fusion protein (MFP) family protein</fullName>
    </recommendedName>
</protein>
<dbReference type="InterPro" id="IPR058781">
    <property type="entry name" value="HH_AprE-like"/>
</dbReference>
<evidence type="ECO:0000256" key="5">
    <source>
        <dbReference type="ARBA" id="ARBA00022519"/>
    </source>
</evidence>
<dbReference type="InterPro" id="IPR010129">
    <property type="entry name" value="T1SS_HlyD"/>
</dbReference>
<comment type="similarity">
    <text evidence="2 9">Belongs to the membrane fusion protein (MFP) (TC 8.A.1) family.</text>
</comment>
<keyword evidence="6 9" id="KW-0812">Transmembrane</keyword>
<evidence type="ECO:0000256" key="7">
    <source>
        <dbReference type="ARBA" id="ARBA00022989"/>
    </source>
</evidence>
<dbReference type="AlphaFoldDB" id="A0AAW8M2V9"/>
<evidence type="ECO:0000313" key="13">
    <source>
        <dbReference type="Proteomes" id="UP001265315"/>
    </source>
</evidence>
<gene>
    <name evidence="12" type="ORF">J2W61_005517</name>
</gene>
<dbReference type="GO" id="GO:0005886">
    <property type="term" value="C:plasma membrane"/>
    <property type="evidence" value="ECO:0007669"/>
    <property type="project" value="UniProtKB-SubCell"/>
</dbReference>
<evidence type="ECO:0000256" key="9">
    <source>
        <dbReference type="RuleBase" id="RU365093"/>
    </source>
</evidence>
<dbReference type="Pfam" id="PF25994">
    <property type="entry name" value="HH_AprE"/>
    <property type="match status" value="1"/>
</dbReference>
<dbReference type="PROSITE" id="PS50042">
    <property type="entry name" value="CNMP_BINDING_3"/>
    <property type="match status" value="1"/>
</dbReference>
<dbReference type="RefSeq" id="WP_111785045.1">
    <property type="nucleotide sequence ID" value="NZ_JAGIPD010000020.1"/>
</dbReference>